<dbReference type="RefSeq" id="WP_004600781.1">
    <property type="nucleotide sequence ID" value="NZ_HF541866.1"/>
</dbReference>
<comment type="caution">
    <text evidence="9">The sequence shown here is derived from an EMBL/GenBank/DDBJ whole genome shotgun (WGS) entry which is preliminary data.</text>
</comment>
<feature type="domain" description="Electron transfer flavoprotein alpha/beta-subunit N-terminal" evidence="8">
    <location>
        <begin position="23"/>
        <end position="216"/>
    </location>
</feature>
<keyword evidence="5" id="KW-0813">Transport</keyword>
<dbReference type="EMBL" id="AHAE01000040">
    <property type="protein sequence ID" value="EJZ82125.1"/>
    <property type="molecule type" value="Genomic_DNA"/>
</dbReference>
<evidence type="ECO:0000256" key="1">
    <source>
        <dbReference type="ARBA" id="ARBA00001974"/>
    </source>
</evidence>
<dbReference type="Proteomes" id="UP000006078">
    <property type="component" value="Unassembled WGS sequence"/>
</dbReference>
<dbReference type="Gene3D" id="3.40.50.620">
    <property type="entry name" value="HUPs"/>
    <property type="match status" value="1"/>
</dbReference>
<dbReference type="PANTHER" id="PTHR21294:SF8">
    <property type="entry name" value="ELECTRON TRANSFER FLAVOPROTEIN SUBUNIT BETA"/>
    <property type="match status" value="1"/>
</dbReference>
<dbReference type="InterPro" id="IPR012255">
    <property type="entry name" value="ETF_b"/>
</dbReference>
<dbReference type="HOGENOM" id="CLU_060196_2_0_11"/>
<dbReference type="OrthoDB" id="9804960at2"/>
<evidence type="ECO:0000313" key="12">
    <source>
        <dbReference type="Proteomes" id="UP000011016"/>
    </source>
</evidence>
<comment type="similarity">
    <text evidence="2">Belongs to the ETF beta-subunit/FixA family.</text>
</comment>
<dbReference type="STRING" id="29321.AAV33_01235"/>
<dbReference type="EMBL" id="CAJZ01000096">
    <property type="protein sequence ID" value="CCI83372.1"/>
    <property type="molecule type" value="Genomic_DNA"/>
</dbReference>
<evidence type="ECO:0000256" key="7">
    <source>
        <dbReference type="ARBA" id="ARBA00025649"/>
    </source>
</evidence>
<dbReference type="InterPro" id="IPR014730">
    <property type="entry name" value="ETF_a/b_N"/>
</dbReference>
<evidence type="ECO:0000313" key="10">
    <source>
        <dbReference type="EMBL" id="EJZ82125.1"/>
    </source>
</evidence>
<name>I7L8R1_9CORY</name>
<keyword evidence="11" id="KW-1185">Reference proteome</keyword>
<evidence type="ECO:0000256" key="5">
    <source>
        <dbReference type="ARBA" id="ARBA00022448"/>
    </source>
</evidence>
<dbReference type="Proteomes" id="UP000011016">
    <property type="component" value="Unassembled WGS sequence"/>
</dbReference>
<accession>I7L8R1</accession>
<dbReference type="CDD" id="cd01714">
    <property type="entry name" value="ETF_beta"/>
    <property type="match status" value="1"/>
</dbReference>
<gene>
    <name evidence="9" type="primary">etfB</name>
    <name evidence="9" type="ORF">BN46_0636</name>
    <name evidence="10" type="ORF">HMPREF9719_00891</name>
</gene>
<reference evidence="9 12" key="1">
    <citation type="journal article" date="2012" name="J. Bacteriol.">
        <title>Draft Genome Sequence of Turicella otitidis ATCC 51513, Isolated from Middle Ear Fluid from a Child with Otitis Media.</title>
        <authorList>
            <person name="Brinkrolf K."/>
            <person name="Schneider J."/>
            <person name="Knecht M."/>
            <person name="Ruckert C."/>
            <person name="Tauch A."/>
        </authorList>
    </citation>
    <scope>NUCLEOTIDE SEQUENCE [LARGE SCALE GENOMIC DNA]</scope>
    <source>
        <strain evidence="9 12">ATCC 51513</strain>
    </source>
</reference>
<dbReference type="Pfam" id="PF01012">
    <property type="entry name" value="ETF"/>
    <property type="match status" value="1"/>
</dbReference>
<organism evidence="9 12">
    <name type="scientific">Corynebacterium otitidis ATCC 51513</name>
    <dbReference type="NCBI Taxonomy" id="883169"/>
    <lineage>
        <taxon>Bacteria</taxon>
        <taxon>Bacillati</taxon>
        <taxon>Actinomycetota</taxon>
        <taxon>Actinomycetes</taxon>
        <taxon>Mycobacteriales</taxon>
        <taxon>Corynebacteriaceae</taxon>
        <taxon>Corynebacterium</taxon>
    </lineage>
</organism>
<evidence type="ECO:0000256" key="2">
    <source>
        <dbReference type="ARBA" id="ARBA00007557"/>
    </source>
</evidence>
<evidence type="ECO:0000256" key="6">
    <source>
        <dbReference type="ARBA" id="ARBA00022982"/>
    </source>
</evidence>
<dbReference type="SUPFAM" id="SSF52402">
    <property type="entry name" value="Adenine nucleotide alpha hydrolases-like"/>
    <property type="match status" value="1"/>
</dbReference>
<dbReference type="SMART" id="SM00893">
    <property type="entry name" value="ETF"/>
    <property type="match status" value="1"/>
</dbReference>
<dbReference type="AlphaFoldDB" id="I7L8R1"/>
<dbReference type="eggNOG" id="COG2086">
    <property type="taxonomic scope" value="Bacteria"/>
</dbReference>
<dbReference type="PATRIC" id="fig|883169.3.peg.856"/>
<evidence type="ECO:0000256" key="3">
    <source>
        <dbReference type="ARBA" id="ARBA00011355"/>
    </source>
</evidence>
<comment type="function">
    <text evidence="7">The electron transfer flavoprotein serves as a specific electron acceptor for other dehydrogenases. It transfers the electrons to the main respiratory chain via ETF-ubiquinone oxidoreductase (ETF dehydrogenase).</text>
</comment>
<comment type="subunit">
    <text evidence="3">Heterodimer of an alpha and a beta subunit.</text>
</comment>
<evidence type="ECO:0000313" key="9">
    <source>
        <dbReference type="EMBL" id="CCI83372.1"/>
    </source>
</evidence>
<dbReference type="GO" id="GO:0009055">
    <property type="term" value="F:electron transfer activity"/>
    <property type="evidence" value="ECO:0007669"/>
    <property type="project" value="InterPro"/>
</dbReference>
<dbReference type="PIRSF" id="PIRSF000090">
    <property type="entry name" value="Beta-ETF"/>
    <property type="match status" value="1"/>
</dbReference>
<dbReference type="PANTHER" id="PTHR21294">
    <property type="entry name" value="ELECTRON TRANSFER FLAVOPROTEIN BETA-SUBUNIT"/>
    <property type="match status" value="1"/>
</dbReference>
<dbReference type="GO" id="GO:0005829">
    <property type="term" value="C:cytosol"/>
    <property type="evidence" value="ECO:0007669"/>
    <property type="project" value="TreeGrafter"/>
</dbReference>
<dbReference type="InterPro" id="IPR014729">
    <property type="entry name" value="Rossmann-like_a/b/a_fold"/>
</dbReference>
<dbReference type="InterPro" id="IPR033948">
    <property type="entry name" value="ETF_beta_N"/>
</dbReference>
<reference evidence="10 11" key="2">
    <citation type="submission" date="2012-08" db="EMBL/GenBank/DDBJ databases">
        <title>The Genome Sequence of Turicella otitidis ATCC 51513.</title>
        <authorList>
            <consortium name="The Broad Institute Genome Sequencing Platform"/>
            <person name="Earl A."/>
            <person name="Ward D."/>
            <person name="Feldgarden M."/>
            <person name="Gevers D."/>
            <person name="Huys G."/>
            <person name="Walker B."/>
            <person name="Young S.K."/>
            <person name="Zeng Q."/>
            <person name="Gargeya S."/>
            <person name="Fitzgerald M."/>
            <person name="Haas B."/>
            <person name="Abouelleil A."/>
            <person name="Alvarado L."/>
            <person name="Arachchi H.M."/>
            <person name="Berlin A.M."/>
            <person name="Chapman S.B."/>
            <person name="Goldberg J."/>
            <person name="Griggs A."/>
            <person name="Gujja S."/>
            <person name="Hansen M."/>
            <person name="Howarth C."/>
            <person name="Imamovic A."/>
            <person name="Larimer J."/>
            <person name="McCowen C."/>
            <person name="Montmayeur A."/>
            <person name="Murphy C."/>
            <person name="Neiman D."/>
            <person name="Pearson M."/>
            <person name="Priest M."/>
            <person name="Roberts A."/>
            <person name="Saif S."/>
            <person name="Shea T."/>
            <person name="Sisk P."/>
            <person name="Sykes S."/>
            <person name="Wortman J."/>
            <person name="Nusbaum C."/>
            <person name="Birren B."/>
        </authorList>
    </citation>
    <scope>NUCLEOTIDE SEQUENCE [LARGE SCALE GENOMIC DNA]</scope>
    <source>
        <strain evidence="10 11">ATCC 51513</strain>
    </source>
</reference>
<evidence type="ECO:0000313" key="11">
    <source>
        <dbReference type="Proteomes" id="UP000006078"/>
    </source>
</evidence>
<sequence>MPTAVALIKNVPDTWAERRLEEDHTLDRGHADSVLDEVNEYSVEQALRVKEADPEAGWRVVALTVGPKEADESLRKAIAMGSDDAVAVTDERLAGSDVLGTAWALASAIGKLDDPQLIVAGSYSSDGAMGAIAGLVAEYLQRPALTNLVELNVVGGDVTGVRVDERGRFDLKATLPAVVSITDKAEQPRFPKFKGLMAAKKHDITRFSLEDIGVTPEQVGLATAATAVTAATTRPPRQAGETIYGEDAPERLADFLAERNLL</sequence>
<protein>
    <recommendedName>
        <fullName evidence="4">Electron transfer flavoprotein subunit beta</fullName>
    </recommendedName>
</protein>
<comment type="cofactor">
    <cofactor evidence="1">
        <name>FAD</name>
        <dbReference type="ChEBI" id="CHEBI:57692"/>
    </cofactor>
</comment>
<evidence type="ECO:0000259" key="8">
    <source>
        <dbReference type="SMART" id="SM00893"/>
    </source>
</evidence>
<proteinExistence type="inferred from homology"/>
<evidence type="ECO:0000256" key="4">
    <source>
        <dbReference type="ARBA" id="ARBA00016797"/>
    </source>
</evidence>
<keyword evidence="6" id="KW-0249">Electron transport</keyword>